<dbReference type="Gene3D" id="1.10.460.10">
    <property type="entry name" value="Topoisomerase I, domain 2"/>
    <property type="match status" value="1"/>
</dbReference>
<dbReference type="KEGG" id="crw:CROST_016860"/>
<dbReference type="SMART" id="SM00437">
    <property type="entry name" value="TOP1Ac"/>
    <property type="match status" value="1"/>
</dbReference>
<dbReference type="EMBL" id="CP096983">
    <property type="protein sequence ID" value="URZ10970.1"/>
    <property type="molecule type" value="Genomic_DNA"/>
</dbReference>
<organism evidence="12 13">
    <name type="scientific">Clostridium felsineum</name>
    <dbReference type="NCBI Taxonomy" id="36839"/>
    <lineage>
        <taxon>Bacteria</taxon>
        <taxon>Bacillati</taxon>
        <taxon>Bacillota</taxon>
        <taxon>Clostridia</taxon>
        <taxon>Eubacteriales</taxon>
        <taxon>Clostridiaceae</taxon>
        <taxon>Clostridium</taxon>
    </lineage>
</organism>
<dbReference type="GO" id="GO:0003677">
    <property type="term" value="F:DNA binding"/>
    <property type="evidence" value="ECO:0007669"/>
    <property type="project" value="UniProtKB-KW"/>
</dbReference>
<evidence type="ECO:0000256" key="7">
    <source>
        <dbReference type="ARBA" id="ARBA00030003"/>
    </source>
</evidence>
<dbReference type="InterPro" id="IPR003602">
    <property type="entry name" value="Topo_IA_DNA-bd_dom"/>
</dbReference>
<dbReference type="InterPro" id="IPR034144">
    <property type="entry name" value="TOPRIM_TopoIII"/>
</dbReference>
<evidence type="ECO:0000256" key="9">
    <source>
        <dbReference type="ARBA" id="ARBA00032235"/>
    </source>
</evidence>
<dbReference type="PROSITE" id="PS52039">
    <property type="entry name" value="TOPO_IA_2"/>
    <property type="match status" value="1"/>
</dbReference>
<protein>
    <recommendedName>
        <fullName evidence="3">DNA topoisomerase</fullName>
        <ecNumber evidence="3">5.6.2.1</ecNumber>
    </recommendedName>
    <alternativeName>
        <fullName evidence="10">Omega-protein</fullName>
    </alternativeName>
    <alternativeName>
        <fullName evidence="9">Relaxing enzyme</fullName>
    </alternativeName>
    <alternativeName>
        <fullName evidence="7">Swivelase</fullName>
    </alternativeName>
    <alternativeName>
        <fullName evidence="8">Untwisting enzyme</fullName>
    </alternativeName>
</protein>
<dbReference type="AlphaFoldDB" id="A0A1S8LDF7"/>
<evidence type="ECO:0000256" key="3">
    <source>
        <dbReference type="ARBA" id="ARBA00012891"/>
    </source>
</evidence>
<evidence type="ECO:0000259" key="11">
    <source>
        <dbReference type="PROSITE" id="PS52039"/>
    </source>
</evidence>
<dbReference type="EC" id="5.6.2.1" evidence="3"/>
<dbReference type="CDD" id="cd00186">
    <property type="entry name" value="TOP1Ac"/>
    <property type="match status" value="1"/>
</dbReference>
<keyword evidence="13" id="KW-1185">Reference proteome</keyword>
<dbReference type="CDD" id="cd03362">
    <property type="entry name" value="TOPRIM_TopoIA_TopoIII"/>
    <property type="match status" value="1"/>
</dbReference>
<comment type="similarity">
    <text evidence="2">Belongs to the type IA topoisomerase family.</text>
</comment>
<accession>A0A1S8LDF7</accession>
<evidence type="ECO:0000313" key="13">
    <source>
        <dbReference type="Proteomes" id="UP000190951"/>
    </source>
</evidence>
<dbReference type="SMART" id="SM00436">
    <property type="entry name" value="TOP1Bc"/>
    <property type="match status" value="1"/>
</dbReference>
<feature type="domain" description="Topo IA-type catalytic" evidence="11">
    <location>
        <begin position="181"/>
        <end position="630"/>
    </location>
</feature>
<evidence type="ECO:0000256" key="1">
    <source>
        <dbReference type="ARBA" id="ARBA00000213"/>
    </source>
</evidence>
<dbReference type="InterPro" id="IPR013824">
    <property type="entry name" value="Topo_IA_cen_sub1"/>
</dbReference>
<dbReference type="GO" id="GO:0043597">
    <property type="term" value="C:cytoplasmic replication fork"/>
    <property type="evidence" value="ECO:0007669"/>
    <property type="project" value="TreeGrafter"/>
</dbReference>
<dbReference type="Proteomes" id="UP000190951">
    <property type="component" value="Chromosome"/>
</dbReference>
<dbReference type="GO" id="GO:0006281">
    <property type="term" value="P:DNA repair"/>
    <property type="evidence" value="ECO:0007669"/>
    <property type="project" value="TreeGrafter"/>
</dbReference>
<reference evidence="12 13" key="1">
    <citation type="submission" date="2022-04" db="EMBL/GenBank/DDBJ databases">
        <title>Genome sequence of C. roseum typestrain.</title>
        <authorList>
            <person name="Poehlein A."/>
            <person name="Schoch T."/>
            <person name="Duerre P."/>
            <person name="Daniel R."/>
        </authorList>
    </citation>
    <scope>NUCLEOTIDE SEQUENCE [LARGE SCALE GENOMIC DNA]</scope>
    <source>
        <strain evidence="12 13">DSM 7320</strain>
    </source>
</reference>
<keyword evidence="4" id="KW-0799">Topoisomerase</keyword>
<gene>
    <name evidence="12" type="primary">topB_1</name>
    <name evidence="12" type="ORF">CROST_016860</name>
</gene>
<dbReference type="InterPro" id="IPR000380">
    <property type="entry name" value="Topo_IA"/>
</dbReference>
<dbReference type="InterPro" id="IPR013825">
    <property type="entry name" value="Topo_IA_cen_sub2"/>
</dbReference>
<dbReference type="Gene3D" id="3.40.50.140">
    <property type="match status" value="1"/>
</dbReference>
<dbReference type="Gene3D" id="2.70.20.10">
    <property type="entry name" value="Topoisomerase I, domain 3"/>
    <property type="match status" value="1"/>
</dbReference>
<evidence type="ECO:0000256" key="6">
    <source>
        <dbReference type="ARBA" id="ARBA00023235"/>
    </source>
</evidence>
<dbReference type="Pfam" id="PF01131">
    <property type="entry name" value="Topoisom_bac"/>
    <property type="match status" value="1"/>
</dbReference>
<dbReference type="InterPro" id="IPR013826">
    <property type="entry name" value="Topo_IA_cen_sub3"/>
</dbReference>
<dbReference type="PROSITE" id="PS00396">
    <property type="entry name" value="TOPO_IA_1"/>
    <property type="match status" value="1"/>
</dbReference>
<evidence type="ECO:0000256" key="5">
    <source>
        <dbReference type="ARBA" id="ARBA00023125"/>
    </source>
</evidence>
<dbReference type="SMART" id="SM00493">
    <property type="entry name" value="TOPRIM"/>
    <property type="match status" value="1"/>
</dbReference>
<comment type="catalytic activity">
    <reaction evidence="1">
        <text>ATP-independent breakage of single-stranded DNA, followed by passage and rejoining.</text>
        <dbReference type="EC" id="5.6.2.1"/>
    </reaction>
</comment>
<dbReference type="InterPro" id="IPR013497">
    <property type="entry name" value="Topo_IA_cen"/>
</dbReference>
<dbReference type="InterPro" id="IPR023406">
    <property type="entry name" value="Topo_IA_AS"/>
</dbReference>
<evidence type="ECO:0000256" key="8">
    <source>
        <dbReference type="ARBA" id="ARBA00031985"/>
    </source>
</evidence>
<dbReference type="Pfam" id="PF01751">
    <property type="entry name" value="Toprim"/>
    <property type="match status" value="1"/>
</dbReference>
<name>A0A1S8LDF7_9CLOT</name>
<dbReference type="InterPro" id="IPR006171">
    <property type="entry name" value="TOPRIM_dom"/>
</dbReference>
<dbReference type="STRING" id="84029.CROST_11540"/>
<keyword evidence="6 12" id="KW-0413">Isomerase</keyword>
<dbReference type="SUPFAM" id="SSF56712">
    <property type="entry name" value="Prokaryotic type I DNA topoisomerase"/>
    <property type="match status" value="1"/>
</dbReference>
<dbReference type="GO" id="GO:0003917">
    <property type="term" value="F:DNA topoisomerase type I (single strand cut, ATP-independent) activity"/>
    <property type="evidence" value="ECO:0007669"/>
    <property type="project" value="UniProtKB-EC"/>
</dbReference>
<evidence type="ECO:0000256" key="4">
    <source>
        <dbReference type="ARBA" id="ARBA00023029"/>
    </source>
</evidence>
<dbReference type="InterPro" id="IPR023405">
    <property type="entry name" value="Topo_IA_core_domain"/>
</dbReference>
<evidence type="ECO:0000256" key="10">
    <source>
        <dbReference type="ARBA" id="ARBA00032877"/>
    </source>
</evidence>
<evidence type="ECO:0000313" key="12">
    <source>
        <dbReference type="EMBL" id="URZ10970.1"/>
    </source>
</evidence>
<dbReference type="GO" id="GO:0006265">
    <property type="term" value="P:DNA topological change"/>
    <property type="evidence" value="ECO:0007669"/>
    <property type="project" value="InterPro"/>
</dbReference>
<keyword evidence="5" id="KW-0238">DNA-binding</keyword>
<proteinExistence type="inferred from homology"/>
<dbReference type="Gene3D" id="1.10.290.10">
    <property type="entry name" value="Topoisomerase I, domain 4"/>
    <property type="match status" value="1"/>
</dbReference>
<sequence length="735" mass="84333">MIVMYAEKQDIAEKLAAILGKCFVGDTELTFDVLLNSEFKKKLTAYENEKGFFRCVFEGKEYLITWGFGHMAELKQAKEYDPKYKVWKEENFPFVPEHFQIQIKKEANVRRQFQVIKKLFNDTKTEIIINATDSDREGQLIFDWVRSLSKTKKQCKRLWLNSYTEEEVKKSLNELKSNDDYINLTRAARCRSLADWLVGINLTAVGTLKYGTSRNMFTIGRVQTAVLYMIVEKELELRQFKKETYYVIEALCRTKDNKEFASTWFNEDGNKFSSKEEAEEIVKSLKDLNGKVLDCSENETKKKPPLLYDLTILQMDANIKYGLTAKETLQIAQKLYQSQLVTYPRTDSRYLPRDQKSKIERIIKSLPNVYDDLKENVLDHLILENNRVFDDNKVNSHYAIIPTYKTATEDLSQKEIMVYGLVARSLIKAFMGDAVYSNNKIVIGIGDETFAFRGRNIIKEGWRAAEKKLNNIKLDYEEESEDEAVNDITSDIKINVDDEVAISEINVAEKTSRAPARFTERSILQSMETCGKKVMKEEIREALKEHGIGTPATRADIIEKLISSSYITRKGRYLIPTEKAMKLIEKLPIEKIKSPDFTGEWEYKLSLVEKGELSSEDFFKESKDTAISMTEKLKTTQREIIGCNTLGKCPECENGQIIEGTKGYGCTNYANGCKFIIWKNACGAKINSTTVKILLNGGTTGKVICKKKDGTIYTARLKLVKEKDNEHYKVVAIKA</sequence>
<evidence type="ECO:0000256" key="2">
    <source>
        <dbReference type="ARBA" id="ARBA00009446"/>
    </source>
</evidence>
<dbReference type="PANTHER" id="PTHR11390">
    <property type="entry name" value="PROKARYOTIC DNA TOPOISOMERASE"/>
    <property type="match status" value="1"/>
</dbReference>
<dbReference type="PANTHER" id="PTHR11390:SF21">
    <property type="entry name" value="DNA TOPOISOMERASE 3-ALPHA"/>
    <property type="match status" value="1"/>
</dbReference>
<dbReference type="GO" id="GO:0006310">
    <property type="term" value="P:DNA recombination"/>
    <property type="evidence" value="ECO:0007669"/>
    <property type="project" value="TreeGrafter"/>
</dbReference>
<dbReference type="InterPro" id="IPR003601">
    <property type="entry name" value="Topo_IA_2"/>
</dbReference>
<dbReference type="PRINTS" id="PR00417">
    <property type="entry name" value="PRTPISMRASEI"/>
</dbReference>